<dbReference type="SUPFAM" id="SSF51735">
    <property type="entry name" value="NAD(P)-binding Rossmann-fold domains"/>
    <property type="match status" value="1"/>
</dbReference>
<dbReference type="Gene3D" id="3.90.25.10">
    <property type="entry name" value="UDP-galactose 4-epimerase, domain 1"/>
    <property type="match status" value="1"/>
</dbReference>
<dbReference type="PANTHER" id="PTHR42748:SF30">
    <property type="entry name" value="NMRA-LIKE DOMAIN-CONTAINING PROTEIN"/>
    <property type="match status" value="1"/>
</dbReference>
<keyword evidence="2" id="KW-0521">NADP</keyword>
<dbReference type="PANTHER" id="PTHR42748">
    <property type="entry name" value="NITROGEN METABOLITE REPRESSION PROTEIN NMRA FAMILY MEMBER"/>
    <property type="match status" value="1"/>
</dbReference>
<dbReference type="InterPro" id="IPR051164">
    <property type="entry name" value="NmrA-like_oxidored"/>
</dbReference>
<dbReference type="GeneID" id="80885435"/>
<dbReference type="Pfam" id="PF05368">
    <property type="entry name" value="NmrA"/>
    <property type="match status" value="1"/>
</dbReference>
<feature type="domain" description="NmrA-like" evidence="4">
    <location>
        <begin position="4"/>
        <end position="312"/>
    </location>
</feature>
<dbReference type="GO" id="GO:0016491">
    <property type="term" value="F:oxidoreductase activity"/>
    <property type="evidence" value="ECO:0007669"/>
    <property type="project" value="UniProtKB-KW"/>
</dbReference>
<dbReference type="RefSeq" id="XP_056039877.1">
    <property type="nucleotide sequence ID" value="XM_056190269.1"/>
</dbReference>
<dbReference type="InterPro" id="IPR008030">
    <property type="entry name" value="NmrA-like"/>
</dbReference>
<proteinExistence type="inferred from homology"/>
<dbReference type="Gene3D" id="3.40.50.720">
    <property type="entry name" value="NAD(P)-binding Rossmann-like Domain"/>
    <property type="match status" value="1"/>
</dbReference>
<evidence type="ECO:0000313" key="5">
    <source>
        <dbReference type="EMBL" id="KAJ8096427.1"/>
    </source>
</evidence>
<dbReference type="EMBL" id="JARPMG010000018">
    <property type="protein sequence ID" value="KAJ8096427.1"/>
    <property type="molecule type" value="Genomic_DNA"/>
</dbReference>
<evidence type="ECO:0000259" key="4">
    <source>
        <dbReference type="Pfam" id="PF05368"/>
    </source>
</evidence>
<comment type="caution">
    <text evidence="5">The sequence shown here is derived from an EMBL/GenBank/DDBJ whole genome shotgun (WGS) entry which is preliminary data.</text>
</comment>
<gene>
    <name evidence="5" type="ORF">POJ06DRAFT_287586</name>
</gene>
<dbReference type="Proteomes" id="UP001217417">
    <property type="component" value="Unassembled WGS sequence"/>
</dbReference>
<evidence type="ECO:0000313" key="6">
    <source>
        <dbReference type="Proteomes" id="UP001217417"/>
    </source>
</evidence>
<evidence type="ECO:0000256" key="2">
    <source>
        <dbReference type="ARBA" id="ARBA00022857"/>
    </source>
</evidence>
<sequence>MGAKKLLVVLGSTGAQGGSVAEYALKHLSDKYAVRGLTRDTTKPAAQRLASLGAEMVAANFDDEVSVAKALAGANLIFGITNFWDQYSLEIEVRQGLLIAKVASELPHLEHFIYSSLPDATQLAGGRYQNVLPYNAKTNIRDGMKKLYPQLWEKTTTLFISFYFENWLKYSAAFGPEKQPDGSYALIQPYKDTAAVSAVSSTDTGLIAAEIFRGGAKYFNMSVSLVARHITVGQMLKLWGEILNVKTEFKEVTPAEFQAHLEGKGFPAPLANATAELCQVMTLEDRYIEAEGILRGRELLGPDVPIQSWEEYVKKEDWSSFLN</sequence>
<dbReference type="InterPro" id="IPR036291">
    <property type="entry name" value="NAD(P)-bd_dom_sf"/>
</dbReference>
<dbReference type="AlphaFoldDB" id="A0AAD7VNM6"/>
<keyword evidence="6" id="KW-1185">Reference proteome</keyword>
<protein>
    <recommendedName>
        <fullName evidence="4">NmrA-like domain-containing protein</fullName>
    </recommendedName>
</protein>
<organism evidence="5 6">
    <name type="scientific">Lipomyces tetrasporus</name>
    <dbReference type="NCBI Taxonomy" id="54092"/>
    <lineage>
        <taxon>Eukaryota</taxon>
        <taxon>Fungi</taxon>
        <taxon>Dikarya</taxon>
        <taxon>Ascomycota</taxon>
        <taxon>Saccharomycotina</taxon>
        <taxon>Lipomycetes</taxon>
        <taxon>Lipomycetales</taxon>
        <taxon>Lipomycetaceae</taxon>
        <taxon>Lipomyces</taxon>
    </lineage>
</organism>
<reference evidence="5" key="1">
    <citation type="submission" date="2023-03" db="EMBL/GenBank/DDBJ databases">
        <title>Near-Complete genome sequence of Lipomyces tetrasporous NRRL Y-64009, an oleaginous yeast capable of growing on lignocellulosic hydrolysates.</title>
        <authorList>
            <consortium name="Lawrence Berkeley National Laboratory"/>
            <person name="Jagtap S.S."/>
            <person name="Liu J.-J."/>
            <person name="Walukiewicz H.E."/>
            <person name="Pangilinan J."/>
            <person name="Lipzen A."/>
            <person name="Ahrendt S."/>
            <person name="Koriabine M."/>
            <person name="Cobaugh K."/>
            <person name="Salamov A."/>
            <person name="Yoshinaga Y."/>
            <person name="Ng V."/>
            <person name="Daum C."/>
            <person name="Grigoriev I.V."/>
            <person name="Slininger P.J."/>
            <person name="Dien B.S."/>
            <person name="Jin Y.-S."/>
            <person name="Rao C.V."/>
        </authorList>
    </citation>
    <scope>NUCLEOTIDE SEQUENCE</scope>
    <source>
        <strain evidence="5">NRRL Y-64009</strain>
    </source>
</reference>
<comment type="similarity">
    <text evidence="1">Belongs to the NmrA-type oxidoreductase family.</text>
</comment>
<evidence type="ECO:0000256" key="1">
    <source>
        <dbReference type="ARBA" id="ARBA00006328"/>
    </source>
</evidence>
<dbReference type="GO" id="GO:0005634">
    <property type="term" value="C:nucleus"/>
    <property type="evidence" value="ECO:0007669"/>
    <property type="project" value="TreeGrafter"/>
</dbReference>
<name>A0AAD7VNM6_9ASCO</name>
<accession>A0AAD7VNM6</accession>
<evidence type="ECO:0000256" key="3">
    <source>
        <dbReference type="ARBA" id="ARBA00023002"/>
    </source>
</evidence>
<keyword evidence="3" id="KW-0560">Oxidoreductase</keyword>